<sequence length="125" mass="14084">MNLAVCRLPWKQRILCKECILIQGHILIHSLILVLQNDSHENSKSDGFMCSNLAFAKTGSSLNLSSAEVSNSPRAGMTEGWSLHLLKLVSRILTQTCCLSTNYVFVRVGIYRDNVKRMMRQPTCK</sequence>
<accession>A0A7J8DT97</accession>
<keyword evidence="2" id="KW-1185">Reference proteome</keyword>
<dbReference type="Proteomes" id="UP000550707">
    <property type="component" value="Unassembled WGS sequence"/>
</dbReference>
<reference evidence="1 2" key="1">
    <citation type="journal article" date="2020" name="Nature">
        <title>Six reference-quality genomes reveal evolution of bat adaptations.</title>
        <authorList>
            <person name="Jebb D."/>
            <person name="Huang Z."/>
            <person name="Pippel M."/>
            <person name="Hughes G.M."/>
            <person name="Lavrichenko K."/>
            <person name="Devanna P."/>
            <person name="Winkler S."/>
            <person name="Jermiin L.S."/>
            <person name="Skirmuntt E.C."/>
            <person name="Katzourakis A."/>
            <person name="Burkitt-Gray L."/>
            <person name="Ray D.A."/>
            <person name="Sullivan K.A.M."/>
            <person name="Roscito J.G."/>
            <person name="Kirilenko B.M."/>
            <person name="Davalos L.M."/>
            <person name="Corthals A.P."/>
            <person name="Power M.L."/>
            <person name="Jones G."/>
            <person name="Ransome R.D."/>
            <person name="Dechmann D.K.N."/>
            <person name="Locatelli A.G."/>
            <person name="Puechmaille S.J."/>
            <person name="Fedrigo O."/>
            <person name="Jarvis E.D."/>
            <person name="Hiller M."/>
            <person name="Vernes S.C."/>
            <person name="Myers E.W."/>
            <person name="Teeling E.C."/>
        </authorList>
    </citation>
    <scope>NUCLEOTIDE SEQUENCE [LARGE SCALE GENOMIC DNA]</scope>
    <source>
        <strain evidence="1">MMolMol1</strain>
        <tissue evidence="1">Muscle</tissue>
    </source>
</reference>
<evidence type="ECO:0000313" key="2">
    <source>
        <dbReference type="Proteomes" id="UP000550707"/>
    </source>
</evidence>
<proteinExistence type="predicted"/>
<comment type="caution">
    <text evidence="1">The sequence shown here is derived from an EMBL/GenBank/DDBJ whole genome shotgun (WGS) entry which is preliminary data.</text>
</comment>
<protein>
    <submittedName>
        <fullName evidence="1">Uncharacterized protein</fullName>
    </submittedName>
</protein>
<evidence type="ECO:0000313" key="1">
    <source>
        <dbReference type="EMBL" id="KAF6426438.1"/>
    </source>
</evidence>
<gene>
    <name evidence="1" type="ORF">HJG59_009142</name>
</gene>
<organism evidence="1 2">
    <name type="scientific">Molossus molossus</name>
    <name type="common">Pallas' mastiff bat</name>
    <name type="synonym">Vespertilio molossus</name>
    <dbReference type="NCBI Taxonomy" id="27622"/>
    <lineage>
        <taxon>Eukaryota</taxon>
        <taxon>Metazoa</taxon>
        <taxon>Chordata</taxon>
        <taxon>Craniata</taxon>
        <taxon>Vertebrata</taxon>
        <taxon>Euteleostomi</taxon>
        <taxon>Mammalia</taxon>
        <taxon>Eutheria</taxon>
        <taxon>Laurasiatheria</taxon>
        <taxon>Chiroptera</taxon>
        <taxon>Yangochiroptera</taxon>
        <taxon>Molossidae</taxon>
        <taxon>Molossus</taxon>
    </lineage>
</organism>
<name>A0A7J8DT97_MOLMO</name>
<dbReference type="InParanoid" id="A0A7J8DT97"/>
<dbReference type="AlphaFoldDB" id="A0A7J8DT97"/>
<dbReference type="EMBL" id="JACASF010000016">
    <property type="protein sequence ID" value="KAF6426438.1"/>
    <property type="molecule type" value="Genomic_DNA"/>
</dbReference>